<dbReference type="InterPro" id="IPR057811">
    <property type="entry name" value="RBD_ZCCHC3_2nd"/>
</dbReference>
<evidence type="ECO:0000313" key="6">
    <source>
        <dbReference type="Proteomes" id="UP000018467"/>
    </source>
</evidence>
<keyword evidence="1" id="KW-0479">Metal-binding</keyword>
<feature type="compositionally biased region" description="Polar residues" evidence="2">
    <location>
        <begin position="248"/>
        <end position="257"/>
    </location>
</feature>
<dbReference type="PANTHER" id="PTHR22639">
    <property type="entry name" value="GAG-RELATED PROTEIN"/>
    <property type="match status" value="1"/>
</dbReference>
<accession>A0A3B1IGK5</accession>
<reference evidence="5" key="3">
    <citation type="submission" date="2025-08" db="UniProtKB">
        <authorList>
            <consortium name="Ensembl"/>
        </authorList>
    </citation>
    <scope>IDENTIFICATION</scope>
</reference>
<dbReference type="PROSITE" id="PS50081">
    <property type="entry name" value="ZF_DAG_PE_2"/>
    <property type="match status" value="1"/>
</dbReference>
<feature type="domain" description="Phorbol-ester/DAG-type" evidence="3">
    <location>
        <begin position="163"/>
        <end position="214"/>
    </location>
</feature>
<dbReference type="GeneTree" id="ENSGT00530000063983"/>
<dbReference type="InterPro" id="IPR036875">
    <property type="entry name" value="Znf_CCHC_sf"/>
</dbReference>
<evidence type="ECO:0000256" key="1">
    <source>
        <dbReference type="PROSITE-ProRule" id="PRU00047"/>
    </source>
</evidence>
<dbReference type="SUPFAM" id="SSF57756">
    <property type="entry name" value="Retrovirus zinc finger-like domains"/>
    <property type="match status" value="1"/>
</dbReference>
<dbReference type="SMART" id="SM00343">
    <property type="entry name" value="ZnF_C2HC"/>
    <property type="match status" value="3"/>
</dbReference>
<dbReference type="PANTHER" id="PTHR22639:SF7">
    <property type="entry name" value="CCHC-TYPE DOMAIN-CONTAINING PROTEIN"/>
    <property type="match status" value="1"/>
</dbReference>
<dbReference type="InterPro" id="IPR042509">
    <property type="entry name" value="ZCCHC3"/>
</dbReference>
<sequence>MPQAAEGDTMPARVVRDRFGCDWLVLRVLQDLVQIEKSKIFCLQDFSGAGFLDLTFFALADCTAFYERCSRLRDHERMRGIKVSPLFALEEVPITVHLYNPYVEDGLIRAFLGRYCSSVSAGEQLRGRFGIWNGKRKFQVRLRADPAVPGAYLHPPGSFAIGPHQGFLHYPGQPLYCRRCGGPGHTKEACTGLRCRFCGEEGHVAANCRAPKSCSLCGSRDHLFRDCPEKSAPAASVVTGGPVGRPSPSLTTNQHQTPLPLLPPGNGTLSLTRTAKSPRDPRLRRPKSSTSSTPASVPDCGWGVCGTALWGLWVCGTLLGSGGFLRVG</sequence>
<dbReference type="PROSITE" id="PS50158">
    <property type="entry name" value="ZF_CCHC"/>
    <property type="match status" value="1"/>
</dbReference>
<evidence type="ECO:0000259" key="3">
    <source>
        <dbReference type="PROSITE" id="PS50081"/>
    </source>
</evidence>
<reference evidence="5" key="4">
    <citation type="submission" date="2025-09" db="UniProtKB">
        <authorList>
            <consortium name="Ensembl"/>
        </authorList>
    </citation>
    <scope>IDENTIFICATION</scope>
</reference>
<dbReference type="Pfam" id="PF23057">
    <property type="entry name" value="RBD_ZCCHC3_1st"/>
    <property type="match status" value="1"/>
</dbReference>
<dbReference type="Gene3D" id="4.10.60.10">
    <property type="entry name" value="Zinc finger, CCHC-type"/>
    <property type="match status" value="1"/>
</dbReference>
<reference evidence="6" key="1">
    <citation type="submission" date="2013-03" db="EMBL/GenBank/DDBJ databases">
        <authorList>
            <person name="Jeffery W."/>
            <person name="Warren W."/>
            <person name="Wilson R.K."/>
        </authorList>
    </citation>
    <scope>NUCLEOTIDE SEQUENCE</scope>
    <source>
        <strain evidence="6">female</strain>
    </source>
</reference>
<evidence type="ECO:0000256" key="2">
    <source>
        <dbReference type="SAM" id="MobiDB-lite"/>
    </source>
</evidence>
<dbReference type="GO" id="GO:0003723">
    <property type="term" value="F:RNA binding"/>
    <property type="evidence" value="ECO:0007669"/>
    <property type="project" value="InterPro"/>
</dbReference>
<evidence type="ECO:0000259" key="4">
    <source>
        <dbReference type="PROSITE" id="PS50158"/>
    </source>
</evidence>
<dbReference type="AlphaFoldDB" id="A0A3B1IGK5"/>
<protein>
    <recommendedName>
        <fullName evidence="7">CCHC-type domain-containing protein</fullName>
    </recommendedName>
</protein>
<proteinExistence type="predicted"/>
<feature type="region of interest" description="Disordered" evidence="2">
    <location>
        <begin position="232"/>
        <end position="297"/>
    </location>
</feature>
<dbReference type="Ensembl" id="ENSAMXT00000033510.1">
    <property type="protein sequence ID" value="ENSAMXP00000028690.1"/>
    <property type="gene ID" value="ENSAMXG00000033087.1"/>
</dbReference>
<keyword evidence="1" id="KW-0863">Zinc-finger</keyword>
<reference evidence="6" key="2">
    <citation type="journal article" date="2014" name="Nat. Commun.">
        <title>The cavefish genome reveals candidate genes for eye loss.</title>
        <authorList>
            <person name="McGaugh S.E."/>
            <person name="Gross J.B."/>
            <person name="Aken B."/>
            <person name="Blin M."/>
            <person name="Borowsky R."/>
            <person name="Chalopin D."/>
            <person name="Hinaux H."/>
            <person name="Jeffery W.R."/>
            <person name="Keene A."/>
            <person name="Ma L."/>
            <person name="Minx P."/>
            <person name="Murphy D."/>
            <person name="O'Quin K.E."/>
            <person name="Retaux S."/>
            <person name="Rohner N."/>
            <person name="Searle S.M."/>
            <person name="Stahl B.A."/>
            <person name="Tabin C."/>
            <person name="Volff J.N."/>
            <person name="Yoshizawa M."/>
            <person name="Warren W.C."/>
        </authorList>
    </citation>
    <scope>NUCLEOTIDE SEQUENCE [LARGE SCALE GENOMIC DNA]</scope>
    <source>
        <strain evidence="6">female</strain>
    </source>
</reference>
<organism evidence="5 6">
    <name type="scientific">Astyanax mexicanus</name>
    <name type="common">Blind cave fish</name>
    <name type="synonym">Astyanax fasciatus mexicanus</name>
    <dbReference type="NCBI Taxonomy" id="7994"/>
    <lineage>
        <taxon>Eukaryota</taxon>
        <taxon>Metazoa</taxon>
        <taxon>Chordata</taxon>
        <taxon>Craniata</taxon>
        <taxon>Vertebrata</taxon>
        <taxon>Euteleostomi</taxon>
        <taxon>Actinopterygii</taxon>
        <taxon>Neopterygii</taxon>
        <taxon>Teleostei</taxon>
        <taxon>Ostariophysi</taxon>
        <taxon>Characiformes</taxon>
        <taxon>Characoidei</taxon>
        <taxon>Acestrorhamphidae</taxon>
        <taxon>Acestrorhamphinae</taxon>
        <taxon>Astyanax</taxon>
    </lineage>
</organism>
<dbReference type="Proteomes" id="UP000018467">
    <property type="component" value="Unassembled WGS sequence"/>
</dbReference>
<dbReference type="Pfam" id="PF23058">
    <property type="entry name" value="RBD_ZCCHC3_2nd"/>
    <property type="match status" value="1"/>
</dbReference>
<dbReference type="GO" id="GO:0008270">
    <property type="term" value="F:zinc ion binding"/>
    <property type="evidence" value="ECO:0007669"/>
    <property type="project" value="UniProtKB-KW"/>
</dbReference>
<evidence type="ECO:0000313" key="5">
    <source>
        <dbReference type="Ensembl" id="ENSAMXP00000028690.1"/>
    </source>
</evidence>
<dbReference type="Pfam" id="PF00098">
    <property type="entry name" value="zf-CCHC"/>
    <property type="match status" value="1"/>
</dbReference>
<keyword evidence="6" id="KW-1185">Reference proteome</keyword>
<name>A0A3B1IGK5_ASTMX</name>
<feature type="domain" description="CCHC-type" evidence="4">
    <location>
        <begin position="194"/>
        <end position="209"/>
    </location>
</feature>
<dbReference type="InterPro" id="IPR057810">
    <property type="entry name" value="RBD_ZCCHC3_1st"/>
</dbReference>
<dbReference type="InterPro" id="IPR002219">
    <property type="entry name" value="PKC_DAG/PE"/>
</dbReference>
<evidence type="ECO:0008006" key="7">
    <source>
        <dbReference type="Google" id="ProtNLM"/>
    </source>
</evidence>
<dbReference type="InParanoid" id="A0A3B1IGK5"/>
<dbReference type="GO" id="GO:0002218">
    <property type="term" value="P:activation of innate immune response"/>
    <property type="evidence" value="ECO:0007669"/>
    <property type="project" value="InterPro"/>
</dbReference>
<keyword evidence="1" id="KW-0862">Zinc</keyword>
<dbReference type="InterPro" id="IPR001878">
    <property type="entry name" value="Znf_CCHC"/>
</dbReference>
<dbReference type="GO" id="GO:0003690">
    <property type="term" value="F:double-stranded DNA binding"/>
    <property type="evidence" value="ECO:0007669"/>
    <property type="project" value="InterPro"/>
</dbReference>